<comment type="caution">
    <text evidence="1">The sequence shown here is derived from an EMBL/GenBank/DDBJ whole genome shotgun (WGS) entry which is preliminary data.</text>
</comment>
<dbReference type="Gene3D" id="3.10.10.10">
    <property type="entry name" value="HIV Type 1 Reverse Transcriptase, subunit A, domain 1"/>
    <property type="match status" value="1"/>
</dbReference>
<name>A0ABQ9GMA0_9NEOP</name>
<proteinExistence type="predicted"/>
<gene>
    <name evidence="1" type="ORF">PR048_026746</name>
</gene>
<evidence type="ECO:0000313" key="1">
    <source>
        <dbReference type="EMBL" id="KAJ8873129.1"/>
    </source>
</evidence>
<keyword evidence="2" id="KW-1185">Reference proteome</keyword>
<accession>A0ABQ9GMA0</accession>
<evidence type="ECO:0000313" key="2">
    <source>
        <dbReference type="Proteomes" id="UP001159363"/>
    </source>
</evidence>
<dbReference type="EMBL" id="JARBHB010000011">
    <property type="protein sequence ID" value="KAJ8873129.1"/>
    <property type="molecule type" value="Genomic_DNA"/>
</dbReference>
<sequence length="146" mass="17263">METKGEELSSRQKEQIHYLKRQFQDVLTTILRKCVLMPHKIEVSDDGSPFRKIIADLENQGIIRCSLSPYSSLAFLVKTKEQVKFRLILVYRLLNKKYAVDLFPMPNTFRFSICLRCTECERVQFEIKFVDHLNKRTFSLNLWSPS</sequence>
<dbReference type="SUPFAM" id="SSF56672">
    <property type="entry name" value="DNA/RNA polymerases"/>
    <property type="match status" value="1"/>
</dbReference>
<reference evidence="1 2" key="1">
    <citation type="submission" date="2023-02" db="EMBL/GenBank/DDBJ databases">
        <title>LHISI_Scaffold_Assembly.</title>
        <authorList>
            <person name="Stuart O.P."/>
            <person name="Cleave R."/>
            <person name="Magrath M.J.L."/>
            <person name="Mikheyev A.S."/>
        </authorList>
    </citation>
    <scope>NUCLEOTIDE SEQUENCE [LARGE SCALE GENOMIC DNA]</scope>
    <source>
        <strain evidence="1">Daus_M_001</strain>
        <tissue evidence="1">Leg muscle</tissue>
    </source>
</reference>
<dbReference type="InterPro" id="IPR043502">
    <property type="entry name" value="DNA/RNA_pol_sf"/>
</dbReference>
<dbReference type="Proteomes" id="UP001159363">
    <property type="component" value="Chromosome 10"/>
</dbReference>
<protein>
    <submittedName>
        <fullName evidence="1">Uncharacterized protein</fullName>
    </submittedName>
</protein>
<organism evidence="1 2">
    <name type="scientific">Dryococelus australis</name>
    <dbReference type="NCBI Taxonomy" id="614101"/>
    <lineage>
        <taxon>Eukaryota</taxon>
        <taxon>Metazoa</taxon>
        <taxon>Ecdysozoa</taxon>
        <taxon>Arthropoda</taxon>
        <taxon>Hexapoda</taxon>
        <taxon>Insecta</taxon>
        <taxon>Pterygota</taxon>
        <taxon>Neoptera</taxon>
        <taxon>Polyneoptera</taxon>
        <taxon>Phasmatodea</taxon>
        <taxon>Verophasmatodea</taxon>
        <taxon>Anareolatae</taxon>
        <taxon>Phasmatidae</taxon>
        <taxon>Eurycanthinae</taxon>
        <taxon>Dryococelus</taxon>
    </lineage>
</organism>